<evidence type="ECO:0000313" key="2">
    <source>
        <dbReference type="EMBL" id="MDW2798372.1"/>
    </source>
</evidence>
<feature type="non-terminal residue" evidence="2">
    <location>
        <position position="1"/>
    </location>
</feature>
<dbReference type="Proteomes" id="UP001276854">
    <property type="component" value="Unassembled WGS sequence"/>
</dbReference>
<feature type="compositionally biased region" description="Polar residues" evidence="1">
    <location>
        <begin position="77"/>
        <end position="95"/>
    </location>
</feature>
<feature type="compositionally biased region" description="Basic and acidic residues" evidence="1">
    <location>
        <begin position="50"/>
        <end position="75"/>
    </location>
</feature>
<organism evidence="2 3">
    <name type="scientific">Clostridium boliviensis</name>
    <dbReference type="NCBI Taxonomy" id="318465"/>
    <lineage>
        <taxon>Bacteria</taxon>
        <taxon>Bacillati</taxon>
        <taxon>Bacillota</taxon>
        <taxon>Clostridia</taxon>
        <taxon>Eubacteriales</taxon>
        <taxon>Clostridiaceae</taxon>
        <taxon>Clostridium</taxon>
    </lineage>
</organism>
<evidence type="ECO:0000256" key="1">
    <source>
        <dbReference type="SAM" id="MobiDB-lite"/>
    </source>
</evidence>
<feature type="non-terminal residue" evidence="2">
    <location>
        <position position="103"/>
    </location>
</feature>
<gene>
    <name evidence="2" type="ORF">RZO55_12385</name>
</gene>
<name>A0ABU4GQ81_9CLOT</name>
<keyword evidence="3" id="KW-1185">Reference proteome</keyword>
<evidence type="ECO:0000313" key="3">
    <source>
        <dbReference type="Proteomes" id="UP001276854"/>
    </source>
</evidence>
<dbReference type="EMBL" id="JAWONS010000197">
    <property type="protein sequence ID" value="MDW2798372.1"/>
    <property type="molecule type" value="Genomic_DNA"/>
</dbReference>
<comment type="caution">
    <text evidence="2">The sequence shown here is derived from an EMBL/GenBank/DDBJ whole genome shotgun (WGS) entry which is preliminary data.</text>
</comment>
<feature type="region of interest" description="Disordered" evidence="1">
    <location>
        <begin position="26"/>
        <end position="103"/>
    </location>
</feature>
<proteinExistence type="predicted"/>
<sequence>SPKNEHETKVMPLVKLRDWKDYGSSAQIYGLKGGRPKTRGKQDPSNNPETKNDNTDRFNNETVHGFKNETVHGFENKTVTVSKMKPNNDTNNNTHDQSKHTND</sequence>
<reference evidence="2 3" key="1">
    <citation type="submission" date="2023-10" db="EMBL/GenBank/DDBJ databases">
        <title>A novel Glycoside Hydrolase 43-Like Enzyme from Clostrdium boliviensis is an Endo-xylanase, and a Candidate for Xylooligosaccharides Production from Different Xylan Substrates.</title>
        <authorList>
            <person name="Alvarez M.T."/>
            <person name="Rocabado-Villegas L.R."/>
            <person name="Salas-Veizaga D.M."/>
            <person name="Linares-Pasten J.A."/>
            <person name="Gudmundsdottir E.E."/>
            <person name="Hreggvidsson G.O."/>
            <person name="Adlercreutz P."/>
            <person name="Nordberg Karlsson E."/>
        </authorList>
    </citation>
    <scope>NUCLEOTIDE SEQUENCE [LARGE SCALE GENOMIC DNA]</scope>
    <source>
        <strain evidence="2 3">E-1</strain>
    </source>
</reference>
<protein>
    <submittedName>
        <fullName evidence="2">Uncharacterized protein</fullName>
    </submittedName>
</protein>
<accession>A0ABU4GQ81</accession>